<evidence type="ECO:0000313" key="2">
    <source>
        <dbReference type="Proteomes" id="UP001177021"/>
    </source>
</evidence>
<keyword evidence="2" id="KW-1185">Reference proteome</keyword>
<comment type="caution">
    <text evidence="1">The sequence shown here is derived from an EMBL/GenBank/DDBJ whole genome shotgun (WGS) entry which is preliminary data.</text>
</comment>
<dbReference type="EMBL" id="CASHSV030000001">
    <property type="protein sequence ID" value="CAJ2629937.1"/>
    <property type="molecule type" value="Genomic_DNA"/>
</dbReference>
<evidence type="ECO:0000313" key="1">
    <source>
        <dbReference type="EMBL" id="CAJ2629937.1"/>
    </source>
</evidence>
<gene>
    <name evidence="1" type="ORF">MILVUS5_LOCUS1822</name>
</gene>
<protein>
    <submittedName>
        <fullName evidence="1">Uncharacterized protein</fullName>
    </submittedName>
</protein>
<accession>A0ACB0ID31</accession>
<proteinExistence type="predicted"/>
<organism evidence="1 2">
    <name type="scientific">Trifolium pratense</name>
    <name type="common">Red clover</name>
    <dbReference type="NCBI Taxonomy" id="57577"/>
    <lineage>
        <taxon>Eukaryota</taxon>
        <taxon>Viridiplantae</taxon>
        <taxon>Streptophyta</taxon>
        <taxon>Embryophyta</taxon>
        <taxon>Tracheophyta</taxon>
        <taxon>Spermatophyta</taxon>
        <taxon>Magnoliopsida</taxon>
        <taxon>eudicotyledons</taxon>
        <taxon>Gunneridae</taxon>
        <taxon>Pentapetalae</taxon>
        <taxon>rosids</taxon>
        <taxon>fabids</taxon>
        <taxon>Fabales</taxon>
        <taxon>Fabaceae</taxon>
        <taxon>Papilionoideae</taxon>
        <taxon>50 kb inversion clade</taxon>
        <taxon>NPAAA clade</taxon>
        <taxon>Hologalegina</taxon>
        <taxon>IRL clade</taxon>
        <taxon>Trifolieae</taxon>
        <taxon>Trifolium</taxon>
    </lineage>
</organism>
<name>A0ACB0ID31_TRIPR</name>
<reference evidence="1" key="1">
    <citation type="submission" date="2023-10" db="EMBL/GenBank/DDBJ databases">
        <authorList>
            <person name="Rodriguez Cubillos JULIANA M."/>
            <person name="De Vega J."/>
        </authorList>
    </citation>
    <scope>NUCLEOTIDE SEQUENCE</scope>
</reference>
<dbReference type="Proteomes" id="UP001177021">
    <property type="component" value="Unassembled WGS sequence"/>
</dbReference>
<sequence length="940" mass="105725">MDDKAVLSILGVFTGLTVGVGIWDTIRCRRKYDDKTIVMELMKLVNEGKDSGVTFKDFPYFLSEKIKILLTSAGYVHLKQHRLTEHTRNLSPISQSILLSGPAAPLKCTNSFCFDENCFLDSLYKVLVFISESDSVILYIKDVEKIFLHSNRMYGLFQNLLKKLSGTVLVLGSRTYESEDKCTKVDKRLTMLFPYNIEIKLPEDKTHLKTWKDQLEEAVKKTQLEDNRNLITKVLAENNIECEDLNSIVHKDIMKLSDLIKEIAASAIFYQLMENKNPEYRNGKLIISAESLCHVLKVFQEGESKKDSKEPDNAYEKCIRQELIPAKEIKVTFSDIGALDIVKASLQEAVMLPLRRPDLFKANGVLKPCKGVLLFGPPGTGKTMLAKAIANEAGASFINVSSSTIQSVWDGQSEKNVRALFSLAAKVAPTIIFIDEVDSMLGQRSAMRRLQNEFMSRWDGLLSKPDDRIIVLGATNMPFDLDEAIIRRFQRRIMVGLPSAEDREMILKTILAAEKHEDIDFKELSTMTEGYSGSDLKNLCTTAAYRRVEELLQQEKDNQVVSLRPLNMEDMRQAKNKVAASFAEEGSMMNKLKAWNDMYGEGGSKKDKVSSKWSNKDKVSSKVDRSCDDTDFEENIRQDLIPANEIKVSFSDIGALDDVKESLQEAVMLPLRRPDLFKGHGILKQCKGVLLFGPPGTGKTMLAKAIANEAGASFINVSASSIIHKWFGQSEKSVRALFSLAAKVAPTVIFIDEIDSMLAQRGSESGSNTMRSIKNEFMSRWDGLLSKPDERIIVLGATNMPFDLDEAVIRRFQRRIMVGLPSAENRETILKTILAEENHDDIDFKELSTMTEGFSGSDLQNLCTTAAYRPVKELLQQEKDNQVVSLRPLNMEDMRQAKNKVTASFAAEGSMMNRLKEWNDIYGEGGSRTKEAHNQLSYYI</sequence>